<dbReference type="InterPro" id="IPR012334">
    <property type="entry name" value="Pectin_lyas_fold"/>
</dbReference>
<proteinExistence type="inferred from homology"/>
<dbReference type="InterPro" id="IPR006626">
    <property type="entry name" value="PbH1"/>
</dbReference>
<feature type="compositionally biased region" description="Pro residues" evidence="4">
    <location>
        <begin position="540"/>
        <end position="565"/>
    </location>
</feature>
<dbReference type="InterPro" id="IPR011050">
    <property type="entry name" value="Pectin_lyase_fold/virulence"/>
</dbReference>
<dbReference type="PANTHER" id="PTHR43392:SF2">
    <property type="entry name" value="AAA-TYPE ATPASE FAMILY PROTEIN _ ANKYRIN REPEAT FAMILY PROTEIN"/>
    <property type="match status" value="1"/>
</dbReference>
<dbReference type="SMART" id="SM00710">
    <property type="entry name" value="PbH1"/>
    <property type="match status" value="10"/>
</dbReference>
<dbReference type="InterPro" id="IPR039448">
    <property type="entry name" value="Beta_helix"/>
</dbReference>
<dbReference type="InterPro" id="IPR003959">
    <property type="entry name" value="ATPase_AAA_core"/>
</dbReference>
<accession>A0ABP7WSZ9</accession>
<feature type="compositionally biased region" description="Low complexity" evidence="4">
    <location>
        <begin position="509"/>
        <end position="518"/>
    </location>
</feature>
<dbReference type="Gene3D" id="1.10.8.60">
    <property type="match status" value="2"/>
</dbReference>
<dbReference type="PRINTS" id="PR00819">
    <property type="entry name" value="CBXCFQXSUPER"/>
</dbReference>
<dbReference type="InterPro" id="IPR041627">
    <property type="entry name" value="AAA_lid_6"/>
</dbReference>
<dbReference type="EMBL" id="BAAAZG010000052">
    <property type="protein sequence ID" value="GAA4095338.1"/>
    <property type="molecule type" value="Genomic_DNA"/>
</dbReference>
<dbReference type="InterPro" id="IPR050773">
    <property type="entry name" value="CbxX/CfxQ_RuBisCO_ESX"/>
</dbReference>
<evidence type="ECO:0000256" key="4">
    <source>
        <dbReference type="SAM" id="MobiDB-lite"/>
    </source>
</evidence>
<evidence type="ECO:0000256" key="3">
    <source>
        <dbReference type="ARBA" id="ARBA00022840"/>
    </source>
</evidence>
<dbReference type="InterPro" id="IPR003593">
    <property type="entry name" value="AAA+_ATPase"/>
</dbReference>
<dbReference type="Pfam" id="PF13229">
    <property type="entry name" value="Beta_helix"/>
    <property type="match status" value="2"/>
</dbReference>
<name>A0ABP7WSZ9_9ACTN</name>
<dbReference type="Proteomes" id="UP001500683">
    <property type="component" value="Unassembled WGS sequence"/>
</dbReference>
<evidence type="ECO:0000259" key="5">
    <source>
        <dbReference type="SMART" id="SM00382"/>
    </source>
</evidence>
<feature type="region of interest" description="Disordered" evidence="4">
    <location>
        <begin position="472"/>
        <end position="572"/>
    </location>
</feature>
<dbReference type="PANTHER" id="PTHR43392">
    <property type="entry name" value="AAA-TYPE ATPASE FAMILY PROTEIN / ANKYRIN REPEAT FAMILY PROTEIN"/>
    <property type="match status" value="1"/>
</dbReference>
<evidence type="ECO:0000256" key="1">
    <source>
        <dbReference type="ARBA" id="ARBA00010378"/>
    </source>
</evidence>
<reference evidence="7" key="1">
    <citation type="journal article" date="2019" name="Int. J. Syst. Evol. Microbiol.">
        <title>The Global Catalogue of Microorganisms (GCM) 10K type strain sequencing project: providing services to taxonomists for standard genome sequencing and annotation.</title>
        <authorList>
            <consortium name="The Broad Institute Genomics Platform"/>
            <consortium name="The Broad Institute Genome Sequencing Center for Infectious Disease"/>
            <person name="Wu L."/>
            <person name="Ma J."/>
        </authorList>
    </citation>
    <scope>NUCLEOTIDE SEQUENCE [LARGE SCALE GENOMIC DNA]</scope>
    <source>
        <strain evidence="7">JCM 16702</strain>
    </source>
</reference>
<dbReference type="InterPro" id="IPR027417">
    <property type="entry name" value="P-loop_NTPase"/>
</dbReference>
<dbReference type="Pfam" id="PF17866">
    <property type="entry name" value="AAA_lid_6"/>
    <property type="match status" value="2"/>
</dbReference>
<feature type="domain" description="AAA+ ATPase" evidence="5">
    <location>
        <begin position="619"/>
        <end position="759"/>
    </location>
</feature>
<organism evidence="6 7">
    <name type="scientific">Actinomadura miaoliensis</name>
    <dbReference type="NCBI Taxonomy" id="430685"/>
    <lineage>
        <taxon>Bacteria</taxon>
        <taxon>Bacillati</taxon>
        <taxon>Actinomycetota</taxon>
        <taxon>Actinomycetes</taxon>
        <taxon>Streptosporangiales</taxon>
        <taxon>Thermomonosporaceae</taxon>
        <taxon>Actinomadura</taxon>
    </lineage>
</organism>
<dbReference type="Gene3D" id="3.40.50.300">
    <property type="entry name" value="P-loop containing nucleotide triphosphate hydrolases"/>
    <property type="match status" value="2"/>
</dbReference>
<dbReference type="SMART" id="SM00382">
    <property type="entry name" value="AAA"/>
    <property type="match status" value="2"/>
</dbReference>
<dbReference type="InterPro" id="IPR000641">
    <property type="entry name" value="CbxX/CfxQ"/>
</dbReference>
<evidence type="ECO:0000256" key="2">
    <source>
        <dbReference type="ARBA" id="ARBA00022741"/>
    </source>
</evidence>
<dbReference type="RefSeq" id="WP_344955801.1">
    <property type="nucleotide sequence ID" value="NZ_BAAAZG010000052.1"/>
</dbReference>
<keyword evidence="7" id="KW-1185">Reference proteome</keyword>
<dbReference type="SUPFAM" id="SSF52540">
    <property type="entry name" value="P-loop containing nucleoside triphosphate hydrolases"/>
    <property type="match status" value="2"/>
</dbReference>
<sequence length="1126" mass="118363">MRKLVVSQNPRRGFPNLTDALLVPGGEPLWIGVEPGHYRMSDCRFWGVAEIEATGGPGTVVIDCGGEYNLRVEGRGRVVLRGLTLRNFHEGGSAVNVVRAHLAAEDCTFSGIADTAVQAWDGAKLFLRRSVVQGGGIACTDAEGVIEASTVTDTSRSGVSLHRGSRFTLLDVTVRKAGGSGIWVDGGSAPRVQGCRIEDPASAGIVIEEKAAAAVVGTRVTGTGEAGLIVRSGATATVDDTVVSRAGDVGVWAAAGGALTARRLAVETAAITAVYVSDNASATLEGCQLEEPKACGIVADGRSTVSVADTFILRAGRSGVVADDANVTVQDTLVRGAGEAGMAAVDSASLTARRVAVEEAGLNGVLVRGAAVAGLEDCAIVRNTTGDGLAVAEAGTCSFTGGAVTDCSGGASVTGAGSTLTLRGARITGNRYGGVGALEGAELAVLDCTVTGNKGAGIFATVDVTVTVERTASHDNEQDDELDHLPFDGDADQDVDADADGDTGEEESGSATAEAAPAPDDDTVPLRKPPAPQAAEPARATPPPDPEPEPQPAPAPAPVPAPARRPAPEEQPASVEALLAELDAMVGLAEVKQEIRKLVSFLRVAEQRRRAGLPEGPPIGRHVIFSGAPGTGKTTVARLYGRLLAELGVVSSGHFVEVSRAELVGKGLGETSAKTRAVFTKARGGVLFVDEAYTLARQFGSGADFGQEAIDTLVKLMEDHRDEVVVVFAGYSVEMREFLEANPGLKSRLSRTIEFADYSPSELVEIVQRTADRYGFHLADATRAALLAHFQGARRDQRFGNGREARRIFEAALQQQALRLAERDAPSARELVELLPDDLDGVLDRGLGVRHADGRDDAQVAALLERLDGMVGLTQVKQRVRDVFDMLATERRRRQEGLSSEPFAGHLVFSGPPGTGKTTVARLYGELLAATGLLARGQVVEVSRSDLVGQWIGHTEAQTARAFESARGGVLFVDEAYALARDGERDFGREAIDTLVKLMEDHRDEVVVIVAGYTAEMDRFLAANPGLASRFSGTVEFPPYSRDELVTILTRQAADAGFTLTPEALDAVRAHLDAHTETFARGNGREVRKLLEAMRTAQARRIAARERSGDPVPTRDLGLLLPDDLP</sequence>
<dbReference type="SUPFAM" id="SSF51126">
    <property type="entry name" value="Pectin lyase-like"/>
    <property type="match status" value="2"/>
</dbReference>
<feature type="compositionally biased region" description="Low complexity" evidence="4">
    <location>
        <begin position="1116"/>
        <end position="1126"/>
    </location>
</feature>
<feature type="domain" description="AAA+ ATPase" evidence="5">
    <location>
        <begin position="903"/>
        <end position="1041"/>
    </location>
</feature>
<evidence type="ECO:0000313" key="7">
    <source>
        <dbReference type="Proteomes" id="UP001500683"/>
    </source>
</evidence>
<feature type="compositionally biased region" description="Acidic residues" evidence="4">
    <location>
        <begin position="489"/>
        <end position="508"/>
    </location>
</feature>
<dbReference type="Pfam" id="PF00004">
    <property type="entry name" value="AAA"/>
    <property type="match status" value="2"/>
</dbReference>
<evidence type="ECO:0000313" key="6">
    <source>
        <dbReference type="EMBL" id="GAA4095338.1"/>
    </source>
</evidence>
<dbReference type="Gene3D" id="2.160.20.10">
    <property type="entry name" value="Single-stranded right-handed beta-helix, Pectin lyase-like"/>
    <property type="match status" value="2"/>
</dbReference>
<gene>
    <name evidence="6" type="ORF">GCM10022214_67980</name>
</gene>
<keyword evidence="3" id="KW-0067">ATP-binding</keyword>
<feature type="region of interest" description="Disordered" evidence="4">
    <location>
        <begin position="1102"/>
        <end position="1126"/>
    </location>
</feature>
<comment type="similarity">
    <text evidence="1">Belongs to the CbxX/CfxQ family.</text>
</comment>
<protein>
    <recommendedName>
        <fullName evidence="5">AAA+ ATPase domain-containing protein</fullName>
    </recommendedName>
</protein>
<keyword evidence="2" id="KW-0547">Nucleotide-binding</keyword>
<dbReference type="CDD" id="cd00009">
    <property type="entry name" value="AAA"/>
    <property type="match status" value="1"/>
</dbReference>
<comment type="caution">
    <text evidence="6">The sequence shown here is derived from an EMBL/GenBank/DDBJ whole genome shotgun (WGS) entry which is preliminary data.</text>
</comment>